<comment type="caution">
    <text evidence="2">The sequence shown here is derived from an EMBL/GenBank/DDBJ whole genome shotgun (WGS) entry which is preliminary data.</text>
</comment>
<dbReference type="Proteomes" id="UP000437748">
    <property type="component" value="Unassembled WGS sequence"/>
</dbReference>
<protein>
    <submittedName>
        <fullName evidence="2">Uncharacterized protein</fullName>
    </submittedName>
</protein>
<accession>A0A6N6VRM1</accession>
<gene>
    <name evidence="2" type="ORF">GCL60_10815</name>
</gene>
<evidence type="ECO:0000256" key="1">
    <source>
        <dbReference type="SAM" id="SignalP"/>
    </source>
</evidence>
<sequence length="146" mass="16331">MKFSVKVFAVGLFSTSMIAFASDLSTKWTIKNNSKESLILSCKNISEKDSNIAMVSRSIKPSKTEVFDWGDNYYNDGLWLNAGNWNCTTKNTTKLPAEFENFSTEWGESVSLVVNAIDGKLKLTKVEKKDASIAVKKENNKENSIE</sequence>
<keyword evidence="3" id="KW-1185">Reference proteome</keyword>
<dbReference type="EMBL" id="WFLM01000004">
    <property type="protein sequence ID" value="KAB8037658.1"/>
    <property type="molecule type" value="Genomic_DNA"/>
</dbReference>
<reference evidence="2 3" key="1">
    <citation type="submission" date="2019-10" db="EMBL/GenBank/DDBJ databases">
        <title>New species of Slilvanegrellaceae.</title>
        <authorList>
            <person name="Pitt A."/>
            <person name="Hahn M.W."/>
        </authorList>
    </citation>
    <scope>NUCLEOTIDE SEQUENCE [LARGE SCALE GENOMIC DNA]</scope>
    <source>
        <strain evidence="2 3">SP-Ram-0.45-NSY-1</strain>
    </source>
</reference>
<feature type="signal peptide" evidence="1">
    <location>
        <begin position="1"/>
        <end position="21"/>
    </location>
</feature>
<dbReference type="OrthoDB" id="5307113at2"/>
<evidence type="ECO:0000313" key="3">
    <source>
        <dbReference type="Proteomes" id="UP000437748"/>
    </source>
</evidence>
<keyword evidence="1" id="KW-0732">Signal</keyword>
<proteinExistence type="predicted"/>
<dbReference type="RefSeq" id="WP_153420733.1">
    <property type="nucleotide sequence ID" value="NZ_WFLM01000004.1"/>
</dbReference>
<organism evidence="2 3">
    <name type="scientific">Silvanigrella paludirubra</name>
    <dbReference type="NCBI Taxonomy" id="2499159"/>
    <lineage>
        <taxon>Bacteria</taxon>
        <taxon>Pseudomonadati</taxon>
        <taxon>Bdellovibrionota</taxon>
        <taxon>Oligoflexia</taxon>
        <taxon>Silvanigrellales</taxon>
        <taxon>Silvanigrellaceae</taxon>
        <taxon>Silvanigrella</taxon>
    </lineage>
</organism>
<dbReference type="AlphaFoldDB" id="A0A6N6VRM1"/>
<evidence type="ECO:0000313" key="2">
    <source>
        <dbReference type="EMBL" id="KAB8037658.1"/>
    </source>
</evidence>
<feature type="chain" id="PRO_5026948417" evidence="1">
    <location>
        <begin position="22"/>
        <end position="146"/>
    </location>
</feature>
<name>A0A6N6VRM1_9BACT</name>